<reference evidence="1" key="1">
    <citation type="submission" date="2021-02" db="EMBL/GenBank/DDBJ databases">
        <authorList>
            <person name="Nowell W R."/>
        </authorList>
    </citation>
    <scope>NUCLEOTIDE SEQUENCE</scope>
</reference>
<accession>A0A815PBB5</accession>
<evidence type="ECO:0000313" key="1">
    <source>
        <dbReference type="EMBL" id="CAF1446634.1"/>
    </source>
</evidence>
<comment type="caution">
    <text evidence="1">The sequence shown here is derived from an EMBL/GenBank/DDBJ whole genome shotgun (WGS) entry which is preliminary data.</text>
</comment>
<organism evidence="1 2">
    <name type="scientific">Rotaria sordida</name>
    <dbReference type="NCBI Taxonomy" id="392033"/>
    <lineage>
        <taxon>Eukaryota</taxon>
        <taxon>Metazoa</taxon>
        <taxon>Spiralia</taxon>
        <taxon>Gnathifera</taxon>
        <taxon>Rotifera</taxon>
        <taxon>Eurotatoria</taxon>
        <taxon>Bdelloidea</taxon>
        <taxon>Philodinida</taxon>
        <taxon>Philodinidae</taxon>
        <taxon>Rotaria</taxon>
    </lineage>
</organism>
<dbReference type="AlphaFoldDB" id="A0A815PBB5"/>
<dbReference type="OrthoDB" id="10337764at2759"/>
<evidence type="ECO:0008006" key="3">
    <source>
        <dbReference type="Google" id="ProtNLM"/>
    </source>
</evidence>
<dbReference type="SUPFAM" id="SSF52047">
    <property type="entry name" value="RNI-like"/>
    <property type="match status" value="1"/>
</dbReference>
<proteinExistence type="predicted"/>
<evidence type="ECO:0000313" key="2">
    <source>
        <dbReference type="Proteomes" id="UP000663882"/>
    </source>
</evidence>
<dbReference type="Proteomes" id="UP000663882">
    <property type="component" value="Unassembled WGS sequence"/>
</dbReference>
<protein>
    <recommendedName>
        <fullName evidence="3">F-box domain-containing protein</fullName>
    </recommendedName>
</protein>
<sequence length="608" mass="71918">MEQLKRRRTNSLEDSDDIKRKQFYGKIIDTNSLYKESLIHFEDLSNEIFYEIFEYLDFYHVYKAFSNLKKRFENLIIDSKLPIKINISFISKTNFQHYYTDIIIPCLHRVKSLRITILLAVNIILLSRNNISKFIRLETLILDNIEPSYLRNLEWLNILPRLSSLVIISDGYTNDQAEIYHQIFQLPVLRYCKVLLGIHYMPIVSSLPFATNKYSPIEHLVINNNLHLDTLYVILSYVPQLRRLSIPVLFEAVNKQRITFPIALNYLTYISLQLGFITFDVFELLIKNIFYKLQILRLSTSHDITYLDADRWQNLILSHMSNLNVFDLQFIYFVESDEDITFIYDVQINKFTSSFWIERQWFFSTQYSCRQNQYSIMFYSAKPYKRKNFILQEIIKEKINFDAVYHINIENIRAITNYMNYFPNITKLTLDCNLYPICDSIGSSLTRIIPLKQITKLVIDYNTLSIMQLVHLLDFTVNIHTLKLASISLNEIDSSLIQQNVTFQLVSMANIVKNLILEEECSLEKIELLMALCPRLEDLVINGFTFSLPSIIRLLLSKSNNNNRYLSSLCILEMTDGIGDSLKRVIKQEKLLDDFSIKYVYRKLFLWW</sequence>
<dbReference type="EMBL" id="CAJNOO010006404">
    <property type="protein sequence ID" value="CAF1446634.1"/>
    <property type="molecule type" value="Genomic_DNA"/>
</dbReference>
<name>A0A815PBB5_9BILA</name>
<gene>
    <name evidence="1" type="ORF">RFH988_LOCUS36573</name>
</gene>